<dbReference type="PANTHER" id="PTHR21266:SF32">
    <property type="entry name" value="CHOLESTEROL 7-DESATURASE NVD"/>
    <property type="match status" value="1"/>
</dbReference>
<dbReference type="InterPro" id="IPR050584">
    <property type="entry name" value="Cholesterol_7-desaturase"/>
</dbReference>
<dbReference type="SUPFAM" id="SSF50022">
    <property type="entry name" value="ISP domain"/>
    <property type="match status" value="1"/>
</dbReference>
<organism evidence="12">
    <name type="scientific">Chlamydomonas leiostraca</name>
    <dbReference type="NCBI Taxonomy" id="1034604"/>
    <lineage>
        <taxon>Eukaryota</taxon>
        <taxon>Viridiplantae</taxon>
        <taxon>Chlorophyta</taxon>
        <taxon>core chlorophytes</taxon>
        <taxon>Chlorophyceae</taxon>
        <taxon>CS clade</taxon>
        <taxon>Chlamydomonadales</taxon>
        <taxon>Chlamydomonadaceae</taxon>
        <taxon>Chlamydomonas</taxon>
    </lineage>
</organism>
<dbReference type="SUPFAM" id="SSF55961">
    <property type="entry name" value="Bet v1-like"/>
    <property type="match status" value="1"/>
</dbReference>
<keyword evidence="5 10" id="KW-1133">Transmembrane helix</keyword>
<proteinExistence type="predicted"/>
<evidence type="ECO:0000256" key="1">
    <source>
        <dbReference type="ARBA" id="ARBA00004370"/>
    </source>
</evidence>
<dbReference type="GO" id="GO:0046872">
    <property type="term" value="F:metal ion binding"/>
    <property type="evidence" value="ECO:0007669"/>
    <property type="project" value="UniProtKB-KW"/>
</dbReference>
<evidence type="ECO:0000256" key="5">
    <source>
        <dbReference type="ARBA" id="ARBA00022989"/>
    </source>
</evidence>
<dbReference type="PANTHER" id="PTHR21266">
    <property type="entry name" value="IRON-SULFUR DOMAIN CONTAINING PROTEIN"/>
    <property type="match status" value="1"/>
</dbReference>
<protein>
    <recommendedName>
        <fullName evidence="11">Rieske domain-containing protein</fullName>
    </recommendedName>
</protein>
<name>A0A7S0RBH3_9CHLO</name>
<dbReference type="InterPro" id="IPR036922">
    <property type="entry name" value="Rieske_2Fe-2S_sf"/>
</dbReference>
<dbReference type="PROSITE" id="PS51296">
    <property type="entry name" value="RIESKE"/>
    <property type="match status" value="1"/>
</dbReference>
<dbReference type="Pfam" id="PF00355">
    <property type="entry name" value="Rieske"/>
    <property type="match status" value="1"/>
</dbReference>
<evidence type="ECO:0000256" key="7">
    <source>
        <dbReference type="ARBA" id="ARBA00023004"/>
    </source>
</evidence>
<sequence length="564" mass="60851">MLMNSLKPAQLQRRGARSSQCATCGRQSRKLQCKPSALSGSHLLNDQCNVKRLGRTPSTRISAAAVDAPPAPGARDLEQQQGDCNSFAWTKSWYPVFALESLHPKLPQHVDLLGLKLVVWADSKGTWHCLEDRCPHRLAPLSEGRVEGDTLMCCYHGWTFDAGGACTRIPQLSDAKAAATACASPKACVTAYPCRAQDGLLWIWPEPTAKSAAIAQATPVPGLPSTTQFTPWFVRDLPVRFDTLMENVMDPSHLPYAHHGILGNRNRPRTKIDSVNVDAQPTGFVYTRSLTMRDKPVTFSLSYAAPVSVRYYMQQERPNLALMVTPTRPGWSRLFITQPTDFSQLPLWVRLVLQLRNASVALRHAMDTNAVLDGDTYTLHLGERALPLSVGIGDAYIRSCYMPAPDDSPVIAWRRWLGRHGGGALPTCSPADAAAMPPAMAKRDALDRGGQHLVHCKHCQGAVKQVDVASAVAAAVGVVALFTAVAKVVAVAGAPSAVEAASTAAPAALATALQGVLAQPGLVQAAGVALAAAAVWVGLQRFRAKFFYEDYVHAFRDGRMVTKS</sequence>
<dbReference type="EMBL" id="HBFB01008990">
    <property type="protein sequence ID" value="CAD8672087.1"/>
    <property type="molecule type" value="Transcribed_RNA"/>
</dbReference>
<dbReference type="AlphaFoldDB" id="A0A7S0RBH3"/>
<evidence type="ECO:0000256" key="6">
    <source>
        <dbReference type="ARBA" id="ARBA00023002"/>
    </source>
</evidence>
<evidence type="ECO:0000256" key="9">
    <source>
        <dbReference type="ARBA" id="ARBA00023136"/>
    </source>
</evidence>
<dbReference type="InterPro" id="IPR044043">
    <property type="entry name" value="VanA_C_cat"/>
</dbReference>
<dbReference type="GO" id="GO:0005737">
    <property type="term" value="C:cytoplasm"/>
    <property type="evidence" value="ECO:0007669"/>
    <property type="project" value="TreeGrafter"/>
</dbReference>
<dbReference type="GO" id="GO:0051537">
    <property type="term" value="F:2 iron, 2 sulfur cluster binding"/>
    <property type="evidence" value="ECO:0007669"/>
    <property type="project" value="UniProtKB-KW"/>
</dbReference>
<dbReference type="InterPro" id="IPR017941">
    <property type="entry name" value="Rieske_2Fe-2S"/>
</dbReference>
<evidence type="ECO:0000256" key="4">
    <source>
        <dbReference type="ARBA" id="ARBA00022723"/>
    </source>
</evidence>
<keyword evidence="4" id="KW-0479">Metal-binding</keyword>
<dbReference type="GO" id="GO:0016491">
    <property type="term" value="F:oxidoreductase activity"/>
    <property type="evidence" value="ECO:0007669"/>
    <property type="project" value="UniProtKB-KW"/>
</dbReference>
<dbReference type="Pfam" id="PF19112">
    <property type="entry name" value="VanA_C"/>
    <property type="match status" value="1"/>
</dbReference>
<dbReference type="GO" id="GO:0016020">
    <property type="term" value="C:membrane"/>
    <property type="evidence" value="ECO:0007669"/>
    <property type="project" value="UniProtKB-SubCell"/>
</dbReference>
<comment type="subcellular location">
    <subcellularLocation>
        <location evidence="1">Membrane</location>
    </subcellularLocation>
</comment>
<evidence type="ECO:0000256" key="3">
    <source>
        <dbReference type="ARBA" id="ARBA00022714"/>
    </source>
</evidence>
<keyword evidence="6" id="KW-0560">Oxidoreductase</keyword>
<evidence type="ECO:0000256" key="2">
    <source>
        <dbReference type="ARBA" id="ARBA00022692"/>
    </source>
</evidence>
<accession>A0A7S0RBH3</accession>
<keyword evidence="8" id="KW-0411">Iron-sulfur</keyword>
<keyword evidence="9 10" id="KW-0472">Membrane</keyword>
<evidence type="ECO:0000313" key="12">
    <source>
        <dbReference type="EMBL" id="CAD8672087.1"/>
    </source>
</evidence>
<feature type="domain" description="Rieske" evidence="11">
    <location>
        <begin position="93"/>
        <end position="203"/>
    </location>
</feature>
<reference evidence="12" key="1">
    <citation type="submission" date="2021-01" db="EMBL/GenBank/DDBJ databases">
        <authorList>
            <person name="Corre E."/>
            <person name="Pelletier E."/>
            <person name="Niang G."/>
            <person name="Scheremetjew M."/>
            <person name="Finn R."/>
            <person name="Kale V."/>
            <person name="Holt S."/>
            <person name="Cochrane G."/>
            <person name="Meng A."/>
            <person name="Brown T."/>
            <person name="Cohen L."/>
        </authorList>
    </citation>
    <scope>NUCLEOTIDE SEQUENCE</scope>
    <source>
        <strain evidence="12">SAG 11-49</strain>
    </source>
</reference>
<keyword evidence="3" id="KW-0001">2Fe-2S</keyword>
<evidence type="ECO:0000256" key="8">
    <source>
        <dbReference type="ARBA" id="ARBA00023014"/>
    </source>
</evidence>
<dbReference type="Gene3D" id="3.90.380.10">
    <property type="entry name" value="Naphthalene 1,2-dioxygenase Alpha Subunit, Chain A, domain 1"/>
    <property type="match status" value="1"/>
</dbReference>
<feature type="transmembrane region" description="Helical" evidence="10">
    <location>
        <begin position="521"/>
        <end position="539"/>
    </location>
</feature>
<evidence type="ECO:0000259" key="11">
    <source>
        <dbReference type="PROSITE" id="PS51296"/>
    </source>
</evidence>
<keyword evidence="7" id="KW-0408">Iron</keyword>
<gene>
    <name evidence="12" type="ORF">CLEI1391_LOCUS5067</name>
</gene>
<keyword evidence="2 10" id="KW-0812">Transmembrane</keyword>
<evidence type="ECO:0000256" key="10">
    <source>
        <dbReference type="SAM" id="Phobius"/>
    </source>
</evidence>
<dbReference type="Gene3D" id="2.102.10.10">
    <property type="entry name" value="Rieske [2Fe-2S] iron-sulphur domain"/>
    <property type="match status" value="1"/>
</dbReference>